<name>A0ABY8U9U7_TETOB</name>
<dbReference type="PROSITE" id="PS50088">
    <property type="entry name" value="ANK_REPEAT"/>
    <property type="match status" value="3"/>
</dbReference>
<feature type="region of interest" description="Disordered" evidence="4">
    <location>
        <begin position="211"/>
        <end position="247"/>
    </location>
</feature>
<evidence type="ECO:0000256" key="1">
    <source>
        <dbReference type="ARBA" id="ARBA00022737"/>
    </source>
</evidence>
<dbReference type="Gene3D" id="1.25.40.20">
    <property type="entry name" value="Ankyrin repeat-containing domain"/>
    <property type="match status" value="2"/>
</dbReference>
<protein>
    <submittedName>
        <fullName evidence="5">Uncharacterized protein</fullName>
    </submittedName>
</protein>
<feature type="repeat" description="ANK" evidence="3">
    <location>
        <begin position="311"/>
        <end position="343"/>
    </location>
</feature>
<dbReference type="Proteomes" id="UP001244341">
    <property type="component" value="Chromosome 9b"/>
</dbReference>
<dbReference type="EMBL" id="CP126216">
    <property type="protein sequence ID" value="WIA18042.1"/>
    <property type="molecule type" value="Genomic_DNA"/>
</dbReference>
<dbReference type="PANTHER" id="PTHR24198">
    <property type="entry name" value="ANKYRIN REPEAT AND PROTEIN KINASE DOMAIN-CONTAINING PROTEIN"/>
    <property type="match status" value="1"/>
</dbReference>
<feature type="repeat" description="ANK" evidence="3">
    <location>
        <begin position="157"/>
        <end position="189"/>
    </location>
</feature>
<sequence length="446" mass="46686">MDTVMDSSVTWEGVAVEMLAAESSKLQALMADPGTSADAVKVELCRFLDEYDLTLPNGPDKYKKAAEFLMNAVILGSNGILQRAFKARKDSDGCAAEAEVAEDLPEDHHGATDTAVQLSAVQEEAARLRRLLAGKARQDIAPKLLQPKHINSTATHWGLSPLHIAAAAHNAPAVQQLLRAGANPNQLTQSGLTPLHFAAVSCFIPDLSAAADPSPGADRAADSAASTNDDKQQQQQQQQRWVADPDLPREADVTRAVQHLLAQGFPVNVVQQKQGGTALCNAVLLRYTEVVRALLAAGADVDLPWAGGPLAGSPPLYSAASGGHVELMRLLIGAGADVHVSAPASSDSLVGASIMQAAAAGGHLEAMLLLVEAGAAWRPPRGTAGCKDAAALYALKVPGCKVSYIEGRLRMAERRGKQQRAAAAAAACTKAGTVTAQHQNRFNQQA</sequence>
<dbReference type="PROSITE" id="PS50297">
    <property type="entry name" value="ANK_REP_REGION"/>
    <property type="match status" value="3"/>
</dbReference>
<organism evidence="5 6">
    <name type="scientific">Tetradesmus obliquus</name>
    <name type="common">Green alga</name>
    <name type="synonym">Acutodesmus obliquus</name>
    <dbReference type="NCBI Taxonomy" id="3088"/>
    <lineage>
        <taxon>Eukaryota</taxon>
        <taxon>Viridiplantae</taxon>
        <taxon>Chlorophyta</taxon>
        <taxon>core chlorophytes</taxon>
        <taxon>Chlorophyceae</taxon>
        <taxon>CS clade</taxon>
        <taxon>Sphaeropleales</taxon>
        <taxon>Scenedesmaceae</taxon>
        <taxon>Tetradesmus</taxon>
    </lineage>
</organism>
<feature type="repeat" description="ANK" evidence="3">
    <location>
        <begin position="274"/>
        <end position="302"/>
    </location>
</feature>
<dbReference type="InterPro" id="IPR002110">
    <property type="entry name" value="Ankyrin_rpt"/>
</dbReference>
<evidence type="ECO:0000256" key="2">
    <source>
        <dbReference type="ARBA" id="ARBA00023043"/>
    </source>
</evidence>
<dbReference type="SUPFAM" id="SSF48403">
    <property type="entry name" value="Ankyrin repeat"/>
    <property type="match status" value="1"/>
</dbReference>
<dbReference type="PANTHER" id="PTHR24198:SF165">
    <property type="entry name" value="ANKYRIN REPEAT-CONTAINING PROTEIN-RELATED"/>
    <property type="match status" value="1"/>
</dbReference>
<keyword evidence="2 3" id="KW-0040">ANK repeat</keyword>
<keyword evidence="1" id="KW-0677">Repeat</keyword>
<reference evidence="5 6" key="1">
    <citation type="submission" date="2023-05" db="EMBL/GenBank/DDBJ databases">
        <title>A 100% complete, gapless, phased diploid assembly of the Scenedesmus obliquus UTEX 3031 genome.</title>
        <authorList>
            <person name="Biondi T.C."/>
            <person name="Hanschen E.R."/>
            <person name="Kwon T."/>
            <person name="Eng W."/>
            <person name="Kruse C.P.S."/>
            <person name="Koehler S.I."/>
            <person name="Kunde Y."/>
            <person name="Gleasner C.D."/>
            <person name="You Mak K.T."/>
            <person name="Polle J."/>
            <person name="Hovde B.T."/>
            <person name="Starkenburg S.R."/>
        </authorList>
    </citation>
    <scope>NUCLEOTIDE SEQUENCE [LARGE SCALE GENOMIC DNA]</scope>
    <source>
        <strain evidence="5 6">DOE0152z</strain>
    </source>
</reference>
<dbReference type="Pfam" id="PF12796">
    <property type="entry name" value="Ank_2"/>
    <property type="match status" value="2"/>
</dbReference>
<dbReference type="SMART" id="SM00248">
    <property type="entry name" value="ANK"/>
    <property type="match status" value="4"/>
</dbReference>
<dbReference type="InterPro" id="IPR036770">
    <property type="entry name" value="Ankyrin_rpt-contain_sf"/>
</dbReference>
<evidence type="ECO:0000256" key="4">
    <source>
        <dbReference type="SAM" id="MobiDB-lite"/>
    </source>
</evidence>
<evidence type="ECO:0000313" key="5">
    <source>
        <dbReference type="EMBL" id="WIA18042.1"/>
    </source>
</evidence>
<proteinExistence type="predicted"/>
<accession>A0ABY8U9U7</accession>
<gene>
    <name evidence="5" type="ORF">OEZ85_009524</name>
</gene>
<evidence type="ECO:0000256" key="3">
    <source>
        <dbReference type="PROSITE-ProRule" id="PRU00023"/>
    </source>
</evidence>
<keyword evidence="6" id="KW-1185">Reference proteome</keyword>
<evidence type="ECO:0000313" key="6">
    <source>
        <dbReference type="Proteomes" id="UP001244341"/>
    </source>
</evidence>